<comment type="caution">
    <text evidence="2">The sequence shown here is derived from an EMBL/GenBank/DDBJ whole genome shotgun (WGS) entry which is preliminary data.</text>
</comment>
<dbReference type="EMBL" id="MU129056">
    <property type="protein sequence ID" value="KAF9508544.1"/>
    <property type="molecule type" value="Genomic_DNA"/>
</dbReference>
<gene>
    <name evidence="2" type="ORF">BS47DRAFT_1365871</name>
</gene>
<protein>
    <submittedName>
        <fullName evidence="2">Uncharacterized protein</fullName>
    </submittedName>
</protein>
<dbReference type="AlphaFoldDB" id="A0A9P6AN89"/>
<feature type="compositionally biased region" description="Basic and acidic residues" evidence="1">
    <location>
        <begin position="80"/>
        <end position="89"/>
    </location>
</feature>
<sequence length="203" mass="22510">MEADNHTPAAAGVWSSKIMTWSMVTICQAMRPPNGKAQPGMQQMPMCQMTMCQTTTCNAPNGNVPNNNAPNDNTTDTSVTDDKGPKEPHTHCSGCVVVFLRSLPFTRIWDLNPHKLRPQTPRLQPRDPKPTEPASQTPGTKLWNRVPPSGTLANNGHMNHTCWGSPQAEPSPHPQTCNTGMTPTVVDTVTQKELLWLLFLWYW</sequence>
<evidence type="ECO:0000256" key="1">
    <source>
        <dbReference type="SAM" id="MobiDB-lite"/>
    </source>
</evidence>
<feature type="region of interest" description="Disordered" evidence="1">
    <location>
        <begin position="115"/>
        <end position="179"/>
    </location>
</feature>
<evidence type="ECO:0000313" key="3">
    <source>
        <dbReference type="Proteomes" id="UP000886523"/>
    </source>
</evidence>
<dbReference type="Proteomes" id="UP000886523">
    <property type="component" value="Unassembled WGS sequence"/>
</dbReference>
<proteinExistence type="predicted"/>
<evidence type="ECO:0000313" key="2">
    <source>
        <dbReference type="EMBL" id="KAF9508544.1"/>
    </source>
</evidence>
<feature type="region of interest" description="Disordered" evidence="1">
    <location>
        <begin position="63"/>
        <end position="89"/>
    </location>
</feature>
<organism evidence="2 3">
    <name type="scientific">Hydnum rufescens UP504</name>
    <dbReference type="NCBI Taxonomy" id="1448309"/>
    <lineage>
        <taxon>Eukaryota</taxon>
        <taxon>Fungi</taxon>
        <taxon>Dikarya</taxon>
        <taxon>Basidiomycota</taxon>
        <taxon>Agaricomycotina</taxon>
        <taxon>Agaricomycetes</taxon>
        <taxon>Cantharellales</taxon>
        <taxon>Hydnaceae</taxon>
        <taxon>Hydnum</taxon>
    </lineage>
</organism>
<name>A0A9P6AN89_9AGAM</name>
<feature type="compositionally biased region" description="Polar residues" evidence="1">
    <location>
        <begin position="151"/>
        <end position="164"/>
    </location>
</feature>
<keyword evidence="3" id="KW-1185">Reference proteome</keyword>
<reference evidence="2" key="1">
    <citation type="journal article" date="2020" name="Nat. Commun.">
        <title>Large-scale genome sequencing of mycorrhizal fungi provides insights into the early evolution of symbiotic traits.</title>
        <authorList>
            <person name="Miyauchi S."/>
            <person name="Kiss E."/>
            <person name="Kuo A."/>
            <person name="Drula E."/>
            <person name="Kohler A."/>
            <person name="Sanchez-Garcia M."/>
            <person name="Morin E."/>
            <person name="Andreopoulos B."/>
            <person name="Barry K.W."/>
            <person name="Bonito G."/>
            <person name="Buee M."/>
            <person name="Carver A."/>
            <person name="Chen C."/>
            <person name="Cichocki N."/>
            <person name="Clum A."/>
            <person name="Culley D."/>
            <person name="Crous P.W."/>
            <person name="Fauchery L."/>
            <person name="Girlanda M."/>
            <person name="Hayes R.D."/>
            <person name="Keri Z."/>
            <person name="LaButti K."/>
            <person name="Lipzen A."/>
            <person name="Lombard V."/>
            <person name="Magnuson J."/>
            <person name="Maillard F."/>
            <person name="Murat C."/>
            <person name="Nolan M."/>
            <person name="Ohm R.A."/>
            <person name="Pangilinan J."/>
            <person name="Pereira M.F."/>
            <person name="Perotto S."/>
            <person name="Peter M."/>
            <person name="Pfister S."/>
            <person name="Riley R."/>
            <person name="Sitrit Y."/>
            <person name="Stielow J.B."/>
            <person name="Szollosi G."/>
            <person name="Zifcakova L."/>
            <person name="Stursova M."/>
            <person name="Spatafora J.W."/>
            <person name="Tedersoo L."/>
            <person name="Vaario L.M."/>
            <person name="Yamada A."/>
            <person name="Yan M."/>
            <person name="Wang P."/>
            <person name="Xu J."/>
            <person name="Bruns T."/>
            <person name="Baldrian P."/>
            <person name="Vilgalys R."/>
            <person name="Dunand C."/>
            <person name="Henrissat B."/>
            <person name="Grigoriev I.V."/>
            <person name="Hibbett D."/>
            <person name="Nagy L.G."/>
            <person name="Martin F.M."/>
        </authorList>
    </citation>
    <scope>NUCLEOTIDE SEQUENCE</scope>
    <source>
        <strain evidence="2">UP504</strain>
    </source>
</reference>
<accession>A0A9P6AN89</accession>
<feature type="compositionally biased region" description="Low complexity" evidence="1">
    <location>
        <begin position="63"/>
        <end position="78"/>
    </location>
</feature>